<dbReference type="Gene3D" id="3.30.1330.40">
    <property type="entry name" value="RutC-like"/>
    <property type="match status" value="1"/>
</dbReference>
<organism evidence="2">
    <name type="scientific">Burkholderia pseudomallei 1710a</name>
    <dbReference type="NCBI Taxonomy" id="320371"/>
    <lineage>
        <taxon>Bacteria</taxon>
        <taxon>Pseudomonadati</taxon>
        <taxon>Pseudomonadota</taxon>
        <taxon>Betaproteobacteria</taxon>
        <taxon>Burkholderiales</taxon>
        <taxon>Burkholderiaceae</taxon>
        <taxon>Burkholderia</taxon>
        <taxon>pseudomallei group</taxon>
    </lineage>
</organism>
<dbReference type="PANTHER" id="PTHR11803">
    <property type="entry name" value="2-IMINOBUTANOATE/2-IMINOPROPANOATE DEAMINASE RIDA"/>
    <property type="match status" value="1"/>
</dbReference>
<dbReference type="CDD" id="cd00448">
    <property type="entry name" value="YjgF_YER057c_UK114_family"/>
    <property type="match status" value="1"/>
</dbReference>
<dbReference type="HOGENOM" id="CLU_100715_7_3_4"/>
<accession>A0A0E1VZH8</accession>
<dbReference type="PANTHER" id="PTHR11803:SF58">
    <property type="entry name" value="PROTEIN HMF1-RELATED"/>
    <property type="match status" value="1"/>
</dbReference>
<protein>
    <submittedName>
        <fullName evidence="2">Putative endoribonuclease L-PSP</fullName>
    </submittedName>
</protein>
<dbReference type="FunFam" id="3.30.1330.40:FF:000001">
    <property type="entry name" value="L-PSP family endoribonuclease"/>
    <property type="match status" value="1"/>
</dbReference>
<dbReference type="AlphaFoldDB" id="A0A0E1VZH8"/>
<dbReference type="EMBL" id="CM000832">
    <property type="protein sequence ID" value="EET06340.1"/>
    <property type="molecule type" value="Genomic_DNA"/>
</dbReference>
<proteinExistence type="inferred from homology"/>
<dbReference type="InterPro" id="IPR006175">
    <property type="entry name" value="YjgF/YER057c/UK114"/>
</dbReference>
<dbReference type="Pfam" id="PF01042">
    <property type="entry name" value="Ribonuc_L-PSP"/>
    <property type="match status" value="1"/>
</dbReference>
<dbReference type="InterPro" id="IPR035959">
    <property type="entry name" value="RutC-like_sf"/>
</dbReference>
<dbReference type="SUPFAM" id="SSF55298">
    <property type="entry name" value="YjgF-like"/>
    <property type="match status" value="1"/>
</dbReference>
<reference evidence="2" key="1">
    <citation type="submission" date="2009-05" db="EMBL/GenBank/DDBJ databases">
        <authorList>
            <person name="Harkins D.M."/>
            <person name="DeShazer D."/>
            <person name="Woods D.E."/>
            <person name="Brinkac L.M."/>
            <person name="Brown K.A."/>
            <person name="Hung G.C."/>
            <person name="Tuanyok A."/>
            <person name="Zhang B."/>
            <person name="Nierman W.C."/>
        </authorList>
    </citation>
    <scope>NUCLEOTIDE SEQUENCE [LARGE SCALE GENOMIC DNA]</scope>
    <source>
        <strain evidence="2">1710a</strain>
    </source>
</reference>
<sequence length="166" mass="18031">MKDSARAIERMRGPAIERRAPSRIAGGACCQTKRRSETMKRYGVGEAKGTGGQVMPFARAVEADGWLYVSGQTPMVNGEVVEGGIVTQSKQAIENVIAILKEAGYGLEHVVRCGVWLDDARDFASFNKVFISYFGEHPPARACVQSSMVIDCKVEVDCIAYKAPAK</sequence>
<evidence type="ECO:0000313" key="2">
    <source>
        <dbReference type="EMBL" id="EET06340.1"/>
    </source>
</evidence>
<dbReference type="GO" id="GO:0019239">
    <property type="term" value="F:deaminase activity"/>
    <property type="evidence" value="ECO:0007669"/>
    <property type="project" value="TreeGrafter"/>
</dbReference>
<gene>
    <name evidence="2" type="ORF">BURPS1710A_0961</name>
</gene>
<dbReference type="Proteomes" id="UP000001812">
    <property type="component" value="Chromosome I"/>
</dbReference>
<evidence type="ECO:0000256" key="1">
    <source>
        <dbReference type="ARBA" id="ARBA00010552"/>
    </source>
</evidence>
<dbReference type="GO" id="GO:0005829">
    <property type="term" value="C:cytosol"/>
    <property type="evidence" value="ECO:0007669"/>
    <property type="project" value="TreeGrafter"/>
</dbReference>
<name>A0A0E1VZH8_BURPE</name>
<comment type="similarity">
    <text evidence="1">Belongs to the RutC family.</text>
</comment>